<evidence type="ECO:0000256" key="1">
    <source>
        <dbReference type="PROSITE-ProRule" id="PRU00042"/>
    </source>
</evidence>
<keyword evidence="1" id="KW-0862">Zinc</keyword>
<dbReference type="EMBL" id="CAUOFW020001970">
    <property type="protein sequence ID" value="CAK9149991.1"/>
    <property type="molecule type" value="Genomic_DNA"/>
</dbReference>
<proteinExistence type="predicted"/>
<sequence>MKRPASSWNYQAKKALLHKDHYHIFSLFSSMEEGYDSTSDHEQQQLPIVPSIRRRAGHVLFKCVRCYKVFGNRDKLKDHMNVHFAREHPVKRTLTLLETSQNYRHHHVAAQEGPSMDRGELYLFPDPLKLSLAPPEPALSLELTLATGVHYNFGGNNNQKKNGKGVEGGDN</sequence>
<dbReference type="AlphaFoldDB" id="A0ABC8RYD7"/>
<organism evidence="3 4">
    <name type="scientific">Ilex paraguariensis</name>
    <name type="common">yerba mate</name>
    <dbReference type="NCBI Taxonomy" id="185542"/>
    <lineage>
        <taxon>Eukaryota</taxon>
        <taxon>Viridiplantae</taxon>
        <taxon>Streptophyta</taxon>
        <taxon>Embryophyta</taxon>
        <taxon>Tracheophyta</taxon>
        <taxon>Spermatophyta</taxon>
        <taxon>Magnoliopsida</taxon>
        <taxon>eudicotyledons</taxon>
        <taxon>Gunneridae</taxon>
        <taxon>Pentapetalae</taxon>
        <taxon>asterids</taxon>
        <taxon>campanulids</taxon>
        <taxon>Aquifoliales</taxon>
        <taxon>Aquifoliaceae</taxon>
        <taxon>Ilex</taxon>
    </lineage>
</organism>
<accession>A0ABC8RYD7</accession>
<keyword evidence="4" id="KW-1185">Reference proteome</keyword>
<comment type="caution">
    <text evidence="3">The sequence shown here is derived from an EMBL/GenBank/DDBJ whole genome shotgun (WGS) entry which is preliminary data.</text>
</comment>
<evidence type="ECO:0000313" key="3">
    <source>
        <dbReference type="EMBL" id="CAK9149991.1"/>
    </source>
</evidence>
<dbReference type="GO" id="GO:0008270">
    <property type="term" value="F:zinc ion binding"/>
    <property type="evidence" value="ECO:0007669"/>
    <property type="project" value="UniProtKB-KW"/>
</dbReference>
<name>A0ABC8RYD7_9AQUA</name>
<reference evidence="3 4" key="1">
    <citation type="submission" date="2024-02" db="EMBL/GenBank/DDBJ databases">
        <authorList>
            <person name="Vignale AGUSTIN F."/>
            <person name="Sosa J E."/>
            <person name="Modenutti C."/>
        </authorList>
    </citation>
    <scope>NUCLEOTIDE SEQUENCE [LARGE SCALE GENOMIC DNA]</scope>
</reference>
<dbReference type="PROSITE" id="PS00028">
    <property type="entry name" value="ZINC_FINGER_C2H2_1"/>
    <property type="match status" value="1"/>
</dbReference>
<keyword evidence="1" id="KW-0479">Metal-binding</keyword>
<dbReference type="PROSITE" id="PS50157">
    <property type="entry name" value="ZINC_FINGER_C2H2_2"/>
    <property type="match status" value="1"/>
</dbReference>
<gene>
    <name evidence="3" type="ORF">ILEXP_LOCUS18105</name>
</gene>
<protein>
    <recommendedName>
        <fullName evidence="2">C2H2-type domain-containing protein</fullName>
    </recommendedName>
</protein>
<evidence type="ECO:0000259" key="2">
    <source>
        <dbReference type="PROSITE" id="PS50157"/>
    </source>
</evidence>
<dbReference type="Proteomes" id="UP001642360">
    <property type="component" value="Unassembled WGS sequence"/>
</dbReference>
<evidence type="ECO:0000313" key="4">
    <source>
        <dbReference type="Proteomes" id="UP001642360"/>
    </source>
</evidence>
<feature type="domain" description="C2H2-type" evidence="2">
    <location>
        <begin position="61"/>
        <end position="88"/>
    </location>
</feature>
<dbReference type="InterPro" id="IPR013087">
    <property type="entry name" value="Znf_C2H2_type"/>
</dbReference>
<keyword evidence="1" id="KW-0863">Zinc-finger</keyword>